<dbReference type="STRING" id="502025.Hoch_5078"/>
<keyword evidence="8" id="KW-1185">Reference proteome</keyword>
<organism evidence="7 8">
    <name type="scientific">Haliangium ochraceum (strain DSM 14365 / JCM 11303 / SMP-2)</name>
    <dbReference type="NCBI Taxonomy" id="502025"/>
    <lineage>
        <taxon>Bacteria</taxon>
        <taxon>Pseudomonadati</taxon>
        <taxon>Myxococcota</taxon>
        <taxon>Polyangia</taxon>
        <taxon>Haliangiales</taxon>
        <taxon>Kofleriaceae</taxon>
        <taxon>Haliangium</taxon>
    </lineage>
</organism>
<dbReference type="PROSITE" id="PS51257">
    <property type="entry name" value="PROKAR_LIPOPROTEIN"/>
    <property type="match status" value="1"/>
</dbReference>
<name>D0LVK5_HALO1</name>
<evidence type="ECO:0000313" key="8">
    <source>
        <dbReference type="Proteomes" id="UP000001880"/>
    </source>
</evidence>
<dbReference type="RefSeq" id="WP_012830158.1">
    <property type="nucleotide sequence ID" value="NC_013440.1"/>
</dbReference>
<dbReference type="AlphaFoldDB" id="D0LVK5"/>
<dbReference type="GO" id="GO:0020037">
    <property type="term" value="F:heme binding"/>
    <property type="evidence" value="ECO:0007669"/>
    <property type="project" value="InterPro"/>
</dbReference>
<dbReference type="EMBL" id="CP001804">
    <property type="protein sequence ID" value="ACY17566.1"/>
    <property type="molecule type" value="Genomic_DNA"/>
</dbReference>
<dbReference type="GO" id="GO:0046872">
    <property type="term" value="F:metal ion binding"/>
    <property type="evidence" value="ECO:0007669"/>
    <property type="project" value="UniProtKB-KW"/>
</dbReference>
<evidence type="ECO:0000256" key="1">
    <source>
        <dbReference type="ARBA" id="ARBA00022617"/>
    </source>
</evidence>
<protein>
    <recommendedName>
        <fullName evidence="6">Cytochrome c domain-containing protein</fullName>
    </recommendedName>
</protein>
<keyword evidence="3 4" id="KW-0408">Iron</keyword>
<dbReference type="InterPro" id="IPR009056">
    <property type="entry name" value="Cyt_c-like_dom"/>
</dbReference>
<sequence length="422" mass="45144">MKKTIFISQLVALALPLGLGLGAGGCTLDEDEPPATGEAPLDNNQPFANELGAAATFSTAGEVDLGDAFARSFGENQRSCASCHDPAAGWSLSLELIRERFDSSDGTAPLFRLIDGANAPTAAVASIDERREAYSMLLSRGVIRIGLPIPEDAEFELVAADDPYGYASASELSLFRRPLPATNLAFVPAVMWDGRVRGGATLEDDLAAQADDATMGHAEAITPLPARVRSAIVDFESRLFSAQTETTSAGALDAAGGRGGPEPLAEQSAVSGRFDIFDAWSEEPEDSPRAAVVRGQAIFNLQCGGCHNLQNVGTSLAPLFFDIWVSAPERRTPDMPLYTLRNLQTGELRQTTDPGRALVTGAWADVGRFKTPTLRALAARAPYFHNGAAATLDEVLEHYEDALDFVFSEQERRDLLRFLEAL</sequence>
<accession>D0LVK5</accession>
<dbReference type="PANTHER" id="PTHR30600">
    <property type="entry name" value="CYTOCHROME C PEROXIDASE-RELATED"/>
    <property type="match status" value="1"/>
</dbReference>
<evidence type="ECO:0000256" key="2">
    <source>
        <dbReference type="ARBA" id="ARBA00022723"/>
    </source>
</evidence>
<dbReference type="HOGENOM" id="CLU_045790_0_0_7"/>
<dbReference type="Proteomes" id="UP000001880">
    <property type="component" value="Chromosome"/>
</dbReference>
<feature type="signal peptide" evidence="5">
    <location>
        <begin position="1"/>
        <end position="23"/>
    </location>
</feature>
<evidence type="ECO:0000313" key="7">
    <source>
        <dbReference type="EMBL" id="ACY17566.1"/>
    </source>
</evidence>
<dbReference type="GO" id="GO:0009055">
    <property type="term" value="F:electron transfer activity"/>
    <property type="evidence" value="ECO:0007669"/>
    <property type="project" value="InterPro"/>
</dbReference>
<dbReference type="PROSITE" id="PS51007">
    <property type="entry name" value="CYTC"/>
    <property type="match status" value="1"/>
</dbReference>
<dbReference type="SUPFAM" id="SSF46626">
    <property type="entry name" value="Cytochrome c"/>
    <property type="match status" value="2"/>
</dbReference>
<dbReference type="GO" id="GO:0004130">
    <property type="term" value="F:cytochrome-c peroxidase activity"/>
    <property type="evidence" value="ECO:0007669"/>
    <property type="project" value="TreeGrafter"/>
</dbReference>
<dbReference type="Gene3D" id="1.10.760.10">
    <property type="entry name" value="Cytochrome c-like domain"/>
    <property type="match status" value="2"/>
</dbReference>
<evidence type="ECO:0000256" key="5">
    <source>
        <dbReference type="SAM" id="SignalP"/>
    </source>
</evidence>
<feature type="chain" id="PRO_5003010521" description="Cytochrome c domain-containing protein" evidence="5">
    <location>
        <begin position="24"/>
        <end position="422"/>
    </location>
</feature>
<keyword evidence="2 4" id="KW-0479">Metal-binding</keyword>
<keyword evidence="1 4" id="KW-0349">Heme</keyword>
<feature type="domain" description="Cytochrome c" evidence="6">
    <location>
        <begin position="290"/>
        <end position="422"/>
    </location>
</feature>
<dbReference type="InterPro" id="IPR051395">
    <property type="entry name" value="Cytochrome_c_Peroxidase/MauG"/>
</dbReference>
<reference evidence="7 8" key="1">
    <citation type="journal article" date="2010" name="Stand. Genomic Sci.">
        <title>Complete genome sequence of Haliangium ochraceum type strain (SMP-2).</title>
        <authorList>
            <consortium name="US DOE Joint Genome Institute (JGI-PGF)"/>
            <person name="Ivanova N."/>
            <person name="Daum C."/>
            <person name="Lang E."/>
            <person name="Abt B."/>
            <person name="Kopitz M."/>
            <person name="Saunders E."/>
            <person name="Lapidus A."/>
            <person name="Lucas S."/>
            <person name="Glavina Del Rio T."/>
            <person name="Nolan M."/>
            <person name="Tice H."/>
            <person name="Copeland A."/>
            <person name="Cheng J.F."/>
            <person name="Chen F."/>
            <person name="Bruce D."/>
            <person name="Goodwin L."/>
            <person name="Pitluck S."/>
            <person name="Mavromatis K."/>
            <person name="Pati A."/>
            <person name="Mikhailova N."/>
            <person name="Chen A."/>
            <person name="Palaniappan K."/>
            <person name="Land M."/>
            <person name="Hauser L."/>
            <person name="Chang Y.J."/>
            <person name="Jeffries C.D."/>
            <person name="Detter J.C."/>
            <person name="Brettin T."/>
            <person name="Rohde M."/>
            <person name="Goker M."/>
            <person name="Bristow J."/>
            <person name="Markowitz V."/>
            <person name="Eisen J.A."/>
            <person name="Hugenholtz P."/>
            <person name="Kyrpides N.C."/>
            <person name="Klenk H.P."/>
        </authorList>
    </citation>
    <scope>NUCLEOTIDE SEQUENCE [LARGE SCALE GENOMIC DNA]</scope>
    <source>
        <strain evidence="8">DSM 14365 / CIP 107738 / JCM 11303 / AJ 13395 / SMP-2</strain>
    </source>
</reference>
<dbReference type="InterPro" id="IPR036909">
    <property type="entry name" value="Cyt_c-like_dom_sf"/>
</dbReference>
<gene>
    <name evidence="7" type="ordered locus">Hoch_5078</name>
</gene>
<evidence type="ECO:0000256" key="4">
    <source>
        <dbReference type="PROSITE-ProRule" id="PRU00433"/>
    </source>
</evidence>
<evidence type="ECO:0000256" key="3">
    <source>
        <dbReference type="ARBA" id="ARBA00023004"/>
    </source>
</evidence>
<dbReference type="KEGG" id="hoh:Hoch_5078"/>
<evidence type="ECO:0000259" key="6">
    <source>
        <dbReference type="PROSITE" id="PS51007"/>
    </source>
</evidence>
<proteinExistence type="predicted"/>
<dbReference type="eggNOG" id="COG1858">
    <property type="taxonomic scope" value="Bacteria"/>
</dbReference>
<keyword evidence="5" id="KW-0732">Signal</keyword>